<accession>A0AAE1R514</accession>
<dbReference type="InterPro" id="IPR016177">
    <property type="entry name" value="DNA-bd_dom_sf"/>
</dbReference>
<dbReference type="FunFam" id="3.30.730.10:FF:000001">
    <property type="entry name" value="Ethylene-responsive transcription factor 2"/>
    <property type="match status" value="1"/>
</dbReference>
<evidence type="ECO:0000313" key="11">
    <source>
        <dbReference type="EMBL" id="KAK4344082.1"/>
    </source>
</evidence>
<dbReference type="PRINTS" id="PR00367">
    <property type="entry name" value="ETHRSPELEMNT"/>
</dbReference>
<organism evidence="11 12">
    <name type="scientific">Anisodus tanguticus</name>
    <dbReference type="NCBI Taxonomy" id="243964"/>
    <lineage>
        <taxon>Eukaryota</taxon>
        <taxon>Viridiplantae</taxon>
        <taxon>Streptophyta</taxon>
        <taxon>Embryophyta</taxon>
        <taxon>Tracheophyta</taxon>
        <taxon>Spermatophyta</taxon>
        <taxon>Magnoliopsida</taxon>
        <taxon>eudicotyledons</taxon>
        <taxon>Gunneridae</taxon>
        <taxon>Pentapetalae</taxon>
        <taxon>asterids</taxon>
        <taxon>lamiids</taxon>
        <taxon>Solanales</taxon>
        <taxon>Solanaceae</taxon>
        <taxon>Solanoideae</taxon>
        <taxon>Hyoscyameae</taxon>
        <taxon>Anisodus</taxon>
    </lineage>
</organism>
<gene>
    <name evidence="11" type="ORF">RND71_037176</name>
</gene>
<keyword evidence="3" id="KW-0611">Plant defense</keyword>
<keyword evidence="4" id="KW-0805">Transcription regulation</keyword>
<evidence type="ECO:0000256" key="4">
    <source>
        <dbReference type="ARBA" id="ARBA00023015"/>
    </source>
</evidence>
<dbReference type="InterPro" id="IPR001471">
    <property type="entry name" value="AP2/ERF_dom"/>
</dbReference>
<dbReference type="PROSITE" id="PS51032">
    <property type="entry name" value="AP2_ERF"/>
    <property type="match status" value="1"/>
</dbReference>
<dbReference type="GO" id="GO:0009873">
    <property type="term" value="P:ethylene-activated signaling pathway"/>
    <property type="evidence" value="ECO:0007669"/>
    <property type="project" value="UniProtKB-KW"/>
</dbReference>
<dbReference type="InterPro" id="IPR051758">
    <property type="entry name" value="ERF/AP2-like"/>
</dbReference>
<evidence type="ECO:0000256" key="3">
    <source>
        <dbReference type="ARBA" id="ARBA00022821"/>
    </source>
</evidence>
<evidence type="ECO:0000259" key="10">
    <source>
        <dbReference type="PROSITE" id="PS51032"/>
    </source>
</evidence>
<evidence type="ECO:0000256" key="1">
    <source>
        <dbReference type="ARBA" id="ARBA00004123"/>
    </source>
</evidence>
<evidence type="ECO:0000313" key="12">
    <source>
        <dbReference type="Proteomes" id="UP001291623"/>
    </source>
</evidence>
<dbReference type="InterPro" id="IPR036955">
    <property type="entry name" value="AP2/ERF_dom_sf"/>
</dbReference>
<dbReference type="PANTHER" id="PTHR31657:SF42">
    <property type="entry name" value="ETHYLENE-RESPONSIVE TRANSCRIPTION FACTOR SHINE 3-LIKE"/>
    <property type="match status" value="1"/>
</dbReference>
<dbReference type="GO" id="GO:0005634">
    <property type="term" value="C:nucleus"/>
    <property type="evidence" value="ECO:0007669"/>
    <property type="project" value="UniProtKB-SubCell"/>
</dbReference>
<evidence type="ECO:0000256" key="6">
    <source>
        <dbReference type="ARBA" id="ARBA00023159"/>
    </source>
</evidence>
<keyword evidence="6" id="KW-0010">Activator</keyword>
<keyword evidence="7" id="KW-0804">Transcription</keyword>
<dbReference type="GO" id="GO:0006952">
    <property type="term" value="P:defense response"/>
    <property type="evidence" value="ECO:0007669"/>
    <property type="project" value="UniProtKB-KW"/>
</dbReference>
<keyword evidence="12" id="KW-1185">Reference proteome</keyword>
<comment type="subcellular location">
    <subcellularLocation>
        <location evidence="1">Nucleus</location>
    </subcellularLocation>
</comment>
<dbReference type="Proteomes" id="UP001291623">
    <property type="component" value="Unassembled WGS sequence"/>
</dbReference>
<protein>
    <recommendedName>
        <fullName evidence="10">AP2/ERF domain-containing protein</fullName>
    </recommendedName>
</protein>
<dbReference type="AlphaFoldDB" id="A0AAE1R514"/>
<sequence>MEYVESIGNIQATVSMDRPLKMLKLRPSPQHKNLIRAPFFNPFYDPIQSNRSSDDPPSTSDCHLHWQSLADDQNIISFAPQNCFNFDYDPHHHAKIQCQSTYNGTSTTSTPKRYRGVRQRHWGKWVAEIRLPRKRTRLWLGTFNTAEEAAFAYDVEAFRHRGTDARLNFPHLFLGDGVHGDLSGTTSFSKNRSTIQHNKRHIRPVGQSTSVLDDESRMFDLSGFHESTPKYTTNILQENSDCQDFTDVIQLKESLFDSISDKKWDSMADLWENVLQSGSSAFENYNICTNDNLQQQQQNDFTIYNQGFGDDFLHRI</sequence>
<keyword evidence="5" id="KW-0238">DNA-binding</keyword>
<reference evidence="11" key="1">
    <citation type="submission" date="2023-12" db="EMBL/GenBank/DDBJ databases">
        <title>Genome assembly of Anisodus tanguticus.</title>
        <authorList>
            <person name="Wang Y.-J."/>
        </authorList>
    </citation>
    <scope>NUCLEOTIDE SEQUENCE</scope>
    <source>
        <strain evidence="11">KB-2021</strain>
        <tissue evidence="11">Leaf</tissue>
    </source>
</reference>
<dbReference type="Pfam" id="PF00847">
    <property type="entry name" value="AP2"/>
    <property type="match status" value="1"/>
</dbReference>
<evidence type="ECO:0000256" key="8">
    <source>
        <dbReference type="ARBA" id="ARBA00023242"/>
    </source>
</evidence>
<keyword evidence="8" id="KW-0539">Nucleus</keyword>
<dbReference type="Gene3D" id="3.30.730.10">
    <property type="entry name" value="AP2/ERF domain"/>
    <property type="match status" value="1"/>
</dbReference>
<proteinExistence type="inferred from homology"/>
<dbReference type="SUPFAM" id="SSF54171">
    <property type="entry name" value="DNA-binding domain"/>
    <property type="match status" value="1"/>
</dbReference>
<evidence type="ECO:0000256" key="7">
    <source>
        <dbReference type="ARBA" id="ARBA00023163"/>
    </source>
</evidence>
<keyword evidence="2" id="KW-0936">Ethylene signaling pathway</keyword>
<evidence type="ECO:0000256" key="9">
    <source>
        <dbReference type="ARBA" id="ARBA00024343"/>
    </source>
</evidence>
<dbReference type="GO" id="GO:0000976">
    <property type="term" value="F:transcription cis-regulatory region binding"/>
    <property type="evidence" value="ECO:0007669"/>
    <property type="project" value="UniProtKB-ARBA"/>
</dbReference>
<comment type="similarity">
    <text evidence="9">Belongs to the AP2/ERF transcription factor family. ERF subfamily.</text>
</comment>
<dbReference type="EMBL" id="JAVYJV010000020">
    <property type="protein sequence ID" value="KAK4344082.1"/>
    <property type="molecule type" value="Genomic_DNA"/>
</dbReference>
<evidence type="ECO:0000256" key="5">
    <source>
        <dbReference type="ARBA" id="ARBA00023125"/>
    </source>
</evidence>
<comment type="caution">
    <text evidence="11">The sequence shown here is derived from an EMBL/GenBank/DDBJ whole genome shotgun (WGS) entry which is preliminary data.</text>
</comment>
<feature type="domain" description="AP2/ERF" evidence="10">
    <location>
        <begin position="113"/>
        <end position="170"/>
    </location>
</feature>
<name>A0AAE1R514_9SOLA</name>
<evidence type="ECO:0000256" key="2">
    <source>
        <dbReference type="ARBA" id="ARBA00022745"/>
    </source>
</evidence>
<dbReference type="SMART" id="SM00380">
    <property type="entry name" value="AP2"/>
    <property type="match status" value="1"/>
</dbReference>
<dbReference type="CDD" id="cd00018">
    <property type="entry name" value="AP2"/>
    <property type="match status" value="1"/>
</dbReference>
<dbReference type="GO" id="GO:0003700">
    <property type="term" value="F:DNA-binding transcription factor activity"/>
    <property type="evidence" value="ECO:0007669"/>
    <property type="project" value="InterPro"/>
</dbReference>
<dbReference type="PANTHER" id="PTHR31657">
    <property type="entry name" value="ETHYLENE-RESPONSIVE TRANSCRIPTION FACTOR ERF061"/>
    <property type="match status" value="1"/>
</dbReference>